<keyword evidence="2" id="KW-1185">Reference proteome</keyword>
<proteinExistence type="predicted"/>
<accession>A0A9N9INM8</accession>
<evidence type="ECO:0000313" key="2">
    <source>
        <dbReference type="Proteomes" id="UP000789342"/>
    </source>
</evidence>
<dbReference type="EMBL" id="CAJVPV010031177">
    <property type="protein sequence ID" value="CAG8742293.1"/>
    <property type="molecule type" value="Genomic_DNA"/>
</dbReference>
<organism evidence="1 2">
    <name type="scientific">Acaulospora morrowiae</name>
    <dbReference type="NCBI Taxonomy" id="94023"/>
    <lineage>
        <taxon>Eukaryota</taxon>
        <taxon>Fungi</taxon>
        <taxon>Fungi incertae sedis</taxon>
        <taxon>Mucoromycota</taxon>
        <taxon>Glomeromycotina</taxon>
        <taxon>Glomeromycetes</taxon>
        <taxon>Diversisporales</taxon>
        <taxon>Acaulosporaceae</taxon>
        <taxon>Acaulospora</taxon>
    </lineage>
</organism>
<evidence type="ECO:0000313" key="1">
    <source>
        <dbReference type="EMBL" id="CAG8742293.1"/>
    </source>
</evidence>
<gene>
    <name evidence="1" type="ORF">AMORRO_LOCUS14793</name>
</gene>
<comment type="caution">
    <text evidence="1">The sequence shown here is derived from an EMBL/GenBank/DDBJ whole genome shotgun (WGS) entry which is preliminary data.</text>
</comment>
<name>A0A9N9INM8_9GLOM</name>
<feature type="non-terminal residue" evidence="1">
    <location>
        <position position="467"/>
    </location>
</feature>
<feature type="non-terminal residue" evidence="1">
    <location>
        <position position="1"/>
    </location>
</feature>
<protein>
    <submittedName>
        <fullName evidence="1">156_t:CDS:1</fullName>
    </submittedName>
</protein>
<dbReference type="Proteomes" id="UP000789342">
    <property type="component" value="Unassembled WGS sequence"/>
</dbReference>
<sequence length="467" mass="51993">NLSSKTKKPALGATYVVGCSAFRDGSLRLYLVRRGFTTASLTQKTIYANGSETDMSLDHWGLPMGILPGTISKISKTNVLFAYMNITNLVPDEEGPIQEDTWAGIADENGNLLQRMLLVENEDFDNINDTFGVKSRGRQLVANGDNFIYVSTKYSRGACVYYQKITDQCKTIVWKVYKNMTLAGSNRYNTTVEQGCVRSYSAEPTMDGGFLIVWSVTISPNSTSLQTQSQVYAVFLMPDFAYVKTNPFVIFSGFMAYEIKILACAGSKFGQGFNCFLQLRTDIIENDAQPYQVTFLSSGMIYDVMRLGSNITDIQPSFEDFLDVMVLPLEYGGFLLVYSSLRQGFDYEDSFARGILNIFSTDSKLDREQTTREVYTGGACIFPNNTAVLTGIPSDWWDLTTPRGYAIYTIDLPRFHNKDNGYQNPNILSSEPAVKATNVPTTSDSTSFFLSLNYRGQVVLSGRGSIN</sequence>
<dbReference type="AlphaFoldDB" id="A0A9N9INM8"/>
<reference evidence="1" key="1">
    <citation type="submission" date="2021-06" db="EMBL/GenBank/DDBJ databases">
        <authorList>
            <person name="Kallberg Y."/>
            <person name="Tangrot J."/>
            <person name="Rosling A."/>
        </authorList>
    </citation>
    <scope>NUCLEOTIDE SEQUENCE</scope>
    <source>
        <strain evidence="1">CL551</strain>
    </source>
</reference>
<dbReference type="OrthoDB" id="2384302at2759"/>